<evidence type="ECO:0000313" key="2">
    <source>
        <dbReference type="EMBL" id="KHN67437.1"/>
    </source>
</evidence>
<accession>A0A0B2UEF2</accession>
<protein>
    <recommendedName>
        <fullName evidence="4">Type 1 fimbrial protein</fullName>
    </recommendedName>
</protein>
<organism evidence="2 3">
    <name type="scientific">Acinetobacter oleivorans</name>
    <dbReference type="NCBI Taxonomy" id="1148157"/>
    <lineage>
        <taxon>Bacteria</taxon>
        <taxon>Pseudomonadati</taxon>
        <taxon>Pseudomonadota</taxon>
        <taxon>Gammaproteobacteria</taxon>
        <taxon>Moraxellales</taxon>
        <taxon>Moraxellaceae</taxon>
        <taxon>Acinetobacter</taxon>
    </lineage>
</organism>
<proteinExistence type="predicted"/>
<evidence type="ECO:0008006" key="4">
    <source>
        <dbReference type="Google" id="ProtNLM"/>
    </source>
</evidence>
<name>A0A0B2UEF2_9GAMM</name>
<evidence type="ECO:0000313" key="3">
    <source>
        <dbReference type="Proteomes" id="UP000031012"/>
    </source>
</evidence>
<keyword evidence="1" id="KW-0732">Signal</keyword>
<sequence>MKNNIFKLLILMVLSTSPLFCYANNTIMIRGNIVEDTCSTEHSETECIEVNNLNIKLDSEYLNKNSLFNLAQHTEKMDTSIESIGSNRKVVVINYH</sequence>
<comment type="caution">
    <text evidence="2">The sequence shown here is derived from an EMBL/GenBank/DDBJ whole genome shotgun (WGS) entry which is preliminary data.</text>
</comment>
<dbReference type="EMBL" id="JHQK01000004">
    <property type="protein sequence ID" value="KHN67437.1"/>
    <property type="molecule type" value="Genomic_DNA"/>
</dbReference>
<feature type="chain" id="PRO_5002076279" description="Type 1 fimbrial protein" evidence="1">
    <location>
        <begin position="24"/>
        <end position="96"/>
    </location>
</feature>
<reference evidence="2 3" key="1">
    <citation type="submission" date="2014-03" db="EMBL/GenBank/DDBJ databases">
        <title>Genome sequence of the diesel-degrader and plant-growth promoter Acinetobacter oleivorans PF-1 isolated from the roots of poplar tree.</title>
        <authorList>
            <person name="Gkorezis P."/>
            <person name="van Hamme J."/>
            <person name="Rineau F."/>
            <person name="Vangronsveld J."/>
            <person name="Francetti A."/>
        </authorList>
    </citation>
    <scope>NUCLEOTIDE SEQUENCE [LARGE SCALE GENOMIC DNA]</scope>
    <source>
        <strain evidence="2 3">PF1</strain>
    </source>
</reference>
<dbReference type="AlphaFoldDB" id="A0A0B2UEF2"/>
<gene>
    <name evidence="2" type="ORF">DH17_12210</name>
</gene>
<evidence type="ECO:0000256" key="1">
    <source>
        <dbReference type="SAM" id="SignalP"/>
    </source>
</evidence>
<feature type="signal peptide" evidence="1">
    <location>
        <begin position="1"/>
        <end position="23"/>
    </location>
</feature>
<dbReference type="Proteomes" id="UP000031012">
    <property type="component" value="Unassembled WGS sequence"/>
</dbReference>